<gene>
    <name evidence="5" type="ORF">ABOM_007872</name>
</gene>
<name>A0A1F7ZTC9_9EURO</name>
<dbReference type="EMBL" id="LYCR01000091">
    <property type="protein sequence ID" value="OGM42338.1"/>
    <property type="molecule type" value="Genomic_DNA"/>
</dbReference>
<dbReference type="Pfam" id="PF22725">
    <property type="entry name" value="GFO_IDH_MocA_C3"/>
    <property type="match status" value="1"/>
</dbReference>
<dbReference type="PANTHER" id="PTHR42840:SF3">
    <property type="entry name" value="BINDING ROSSMANN FOLD OXIDOREDUCTASE, PUTATIVE (AFU_ORTHOLOGUE AFUA_2G10240)-RELATED"/>
    <property type="match status" value="1"/>
</dbReference>
<evidence type="ECO:0008006" key="7">
    <source>
        <dbReference type="Google" id="ProtNLM"/>
    </source>
</evidence>
<comment type="similarity">
    <text evidence="1">Belongs to the Gfo/Idh/MocA family.</text>
</comment>
<dbReference type="GO" id="GO:0000166">
    <property type="term" value="F:nucleotide binding"/>
    <property type="evidence" value="ECO:0007669"/>
    <property type="project" value="InterPro"/>
</dbReference>
<keyword evidence="6" id="KW-1185">Reference proteome</keyword>
<dbReference type="PANTHER" id="PTHR42840">
    <property type="entry name" value="NAD(P)-BINDING ROSSMANN-FOLD SUPERFAMILY PROTEIN-RELATED"/>
    <property type="match status" value="1"/>
</dbReference>
<feature type="domain" description="GFO/IDH/MocA-like oxidoreductase" evidence="4">
    <location>
        <begin position="150"/>
        <end position="270"/>
    </location>
</feature>
<dbReference type="Gene3D" id="3.40.50.720">
    <property type="entry name" value="NAD(P)-binding Rossmann-like Domain"/>
    <property type="match status" value="1"/>
</dbReference>
<proteinExistence type="inferred from homology"/>
<evidence type="ECO:0000313" key="6">
    <source>
        <dbReference type="Proteomes" id="UP000179179"/>
    </source>
</evidence>
<dbReference type="AlphaFoldDB" id="A0A1F7ZTC9"/>
<feature type="domain" description="Gfo/Idh/MocA-like oxidoreductase N-terminal" evidence="3">
    <location>
        <begin position="16"/>
        <end position="137"/>
    </location>
</feature>
<dbReference type="Proteomes" id="UP000179179">
    <property type="component" value="Unassembled WGS sequence"/>
</dbReference>
<evidence type="ECO:0000313" key="5">
    <source>
        <dbReference type="EMBL" id="OGM42338.1"/>
    </source>
</evidence>
<sequence>MTPQAGQSDARPRQVGVGVIGIGRMGRQHALNLLRTPSAKLICACSPAQADMDWAGKSLAPYGVSIWSSFEDMLNAPGLEAVVIASATPFHQPQTLECIRRGIHVLCEKPVAENTSQVEELLTVARAHPTVKVMVGFMRRFDENYLDAFSRIGRGEIGEPLVIRSQAYDTLDTSPQYKEYLKASGGIFLDATIHDIDLVLSFFGRDVRPKAVWAAGLRSYHKELSTTMDADNAVGICEFHDSKIAFFYNSRTSPRGFDNQTEIVGTSGKISVNLLCRQNKVESATKMGSESNRLTAEDALKSLQIAEALQHSLVTGEKVEFSNLKPRI</sequence>
<evidence type="ECO:0000256" key="1">
    <source>
        <dbReference type="ARBA" id="ARBA00010928"/>
    </source>
</evidence>
<dbReference type="OrthoDB" id="446809at2759"/>
<organism evidence="5 6">
    <name type="scientific">Aspergillus bombycis</name>
    <dbReference type="NCBI Taxonomy" id="109264"/>
    <lineage>
        <taxon>Eukaryota</taxon>
        <taxon>Fungi</taxon>
        <taxon>Dikarya</taxon>
        <taxon>Ascomycota</taxon>
        <taxon>Pezizomycotina</taxon>
        <taxon>Eurotiomycetes</taxon>
        <taxon>Eurotiomycetidae</taxon>
        <taxon>Eurotiales</taxon>
        <taxon>Aspergillaceae</taxon>
        <taxon>Aspergillus</taxon>
    </lineage>
</organism>
<evidence type="ECO:0000259" key="4">
    <source>
        <dbReference type="Pfam" id="PF22725"/>
    </source>
</evidence>
<dbReference type="STRING" id="109264.A0A1F7ZTC9"/>
<dbReference type="Gene3D" id="3.30.360.10">
    <property type="entry name" value="Dihydrodipicolinate Reductase, domain 2"/>
    <property type="match status" value="1"/>
</dbReference>
<protein>
    <recommendedName>
        <fullName evidence="7">NAD-binding Rossmann fold oxidoreductase family protein</fullName>
    </recommendedName>
</protein>
<accession>A0A1F7ZTC9</accession>
<dbReference type="GO" id="GO:0006740">
    <property type="term" value="P:NADPH regeneration"/>
    <property type="evidence" value="ECO:0007669"/>
    <property type="project" value="TreeGrafter"/>
</dbReference>
<dbReference type="InterPro" id="IPR036291">
    <property type="entry name" value="NAD(P)-bd_dom_sf"/>
</dbReference>
<comment type="caution">
    <text evidence="5">The sequence shown here is derived from an EMBL/GenBank/DDBJ whole genome shotgun (WGS) entry which is preliminary data.</text>
</comment>
<dbReference type="GO" id="GO:0016491">
    <property type="term" value="F:oxidoreductase activity"/>
    <property type="evidence" value="ECO:0007669"/>
    <property type="project" value="UniProtKB-KW"/>
</dbReference>
<dbReference type="RefSeq" id="XP_022386055.1">
    <property type="nucleotide sequence ID" value="XM_022535001.1"/>
</dbReference>
<dbReference type="InterPro" id="IPR055170">
    <property type="entry name" value="GFO_IDH_MocA-like_dom"/>
</dbReference>
<dbReference type="GO" id="GO:0005737">
    <property type="term" value="C:cytoplasm"/>
    <property type="evidence" value="ECO:0007669"/>
    <property type="project" value="TreeGrafter"/>
</dbReference>
<reference evidence="5 6" key="1">
    <citation type="journal article" date="2016" name="Genome Biol. Evol.">
        <title>Draft genome sequence of an aflatoxigenic Aspergillus species, A. bombycis.</title>
        <authorList>
            <person name="Moore G.G."/>
            <person name="Mack B.M."/>
            <person name="Beltz S.B."/>
            <person name="Gilbert M.K."/>
        </authorList>
    </citation>
    <scope>NUCLEOTIDE SEQUENCE [LARGE SCALE GENOMIC DNA]</scope>
    <source>
        <strain evidence="6">NRRL 26010</strain>
    </source>
</reference>
<evidence type="ECO:0000259" key="3">
    <source>
        <dbReference type="Pfam" id="PF01408"/>
    </source>
</evidence>
<evidence type="ECO:0000256" key="2">
    <source>
        <dbReference type="ARBA" id="ARBA00023002"/>
    </source>
</evidence>
<dbReference type="Pfam" id="PF01408">
    <property type="entry name" value="GFO_IDH_MocA"/>
    <property type="match status" value="1"/>
</dbReference>
<dbReference type="GeneID" id="34451262"/>
<dbReference type="SUPFAM" id="SSF51735">
    <property type="entry name" value="NAD(P)-binding Rossmann-fold domains"/>
    <property type="match status" value="1"/>
</dbReference>
<dbReference type="InterPro" id="IPR000683">
    <property type="entry name" value="Gfo/Idh/MocA-like_OxRdtase_N"/>
</dbReference>
<dbReference type="SUPFAM" id="SSF55347">
    <property type="entry name" value="Glyceraldehyde-3-phosphate dehydrogenase-like, C-terminal domain"/>
    <property type="match status" value="1"/>
</dbReference>
<keyword evidence="2" id="KW-0560">Oxidoreductase</keyword>